<evidence type="ECO:0000256" key="6">
    <source>
        <dbReference type="SAM" id="Phobius"/>
    </source>
</evidence>
<dbReference type="SMART" id="SM00091">
    <property type="entry name" value="PAS"/>
    <property type="match status" value="1"/>
</dbReference>
<evidence type="ECO:0000256" key="4">
    <source>
        <dbReference type="ARBA" id="ARBA00022989"/>
    </source>
</evidence>
<sequence length="858" mass="98872">MKISEHADHTEQLFGIRAEDIHKWIDGFFDHDGFDHYLRQGKIMNYDPYDHRRFRHCKEALAEAYQEFGDKYSRSQIKNVVETHIKDDYDGYLPSRADFENGTFTAKYHDAIHAEELSAILDANELADYFNGIRDDDLPGKSFVSSFGFRIVMPTILAILLFVTAIIFFIVPLVEDSMEGQKRQMIKELTSSAVSIVDSYVALEQQGELSLAQAQSKAASEIEAMRYGDQNKDYFFITDMHPRMVMHPYRQDLKGQDLTHYTDSESTNGKQIFVEFTKLVEAEQEGYLKYLWQWKDDPDKTAKKLSYVHGVEEWQWIVGTGVYFDDVQKAIDKLERALFSTFFLITLGLTAFMGYIITQSRTIDNRKRRAEIALHEAKDRYRALVESSNEGYILEADGDILYSNNRLHRMVGYTDAELKSDNIWHQLFPDNQQNARVLQHLSLLFSHAAEPGEFEAQLQTKSGKPLDIILSSTKLFFSEKHGHVISFRPITRKIYGGAYGLVKQVNDYQGLASRIVEEIEQSDSQGHVVESLNQLPELVREMIDAGSRPDNLRRAIGSAYDAAICRFIDLSIIELGEPPVPFSFISFGSNARHDMTLFSDQDNGIVFEAPDDNDSLKQVRRYFLHLAERVCGLLNQAGYSYCEGLIMATNHQWCLTVEEWQANFSEWIENATPSTILELNVFFDIRATYGEAALVDQIQQHIVEQCHGNDAFLPNYAKNCLSYKVPLNASQQIKTENYDGVASVNLKECLRPMEIFCRIYALKHDIREANTMTRLKQLATKQEIDQNTFREMVYIFDHIWHLRFMNQIVEYTDLRKVNDVLAINDLTELEQQNLRNVLIRISLFHDKINHDFFGGSTS</sequence>
<dbReference type="EMBL" id="QPID01000003">
    <property type="protein sequence ID" value="RCU50935.1"/>
    <property type="molecule type" value="Genomic_DNA"/>
</dbReference>
<dbReference type="SMART" id="SM01049">
    <property type="entry name" value="Cache_2"/>
    <property type="match status" value="1"/>
</dbReference>
<dbReference type="PROSITE" id="PS50112">
    <property type="entry name" value="PAS"/>
    <property type="match status" value="1"/>
</dbReference>
<dbReference type="CDD" id="cd05401">
    <property type="entry name" value="NT_GlnE_GlnD_like"/>
    <property type="match status" value="1"/>
</dbReference>
<keyword evidence="5 6" id="KW-0472">Membrane</keyword>
<dbReference type="InterPro" id="IPR035965">
    <property type="entry name" value="PAS-like_dom_sf"/>
</dbReference>
<name>A0A368NM71_9GAMM</name>
<dbReference type="GO" id="GO:0008773">
    <property type="term" value="F:[protein-PII] uridylyltransferase activity"/>
    <property type="evidence" value="ECO:0007669"/>
    <property type="project" value="InterPro"/>
</dbReference>
<evidence type="ECO:0000259" key="7">
    <source>
        <dbReference type="PROSITE" id="PS50112"/>
    </source>
</evidence>
<dbReference type="OrthoDB" id="2489132at2"/>
<dbReference type="InterPro" id="IPR018821">
    <property type="entry name" value="DUF294_put_nucleoTrafse_sb-bd"/>
</dbReference>
<dbReference type="Pfam" id="PF10335">
    <property type="entry name" value="DUF294_C"/>
    <property type="match status" value="1"/>
</dbReference>
<dbReference type="Pfam" id="PF17200">
    <property type="entry name" value="sCache_2"/>
    <property type="match status" value="1"/>
</dbReference>
<reference evidence="8 9" key="1">
    <citation type="submission" date="2018-07" db="EMBL/GenBank/DDBJ databases">
        <title>Corallincola holothuriorum sp. nov., a new facultative anaerobe isolated from sea cucumber Apostichopus japonicus.</title>
        <authorList>
            <person name="Xia H."/>
        </authorList>
    </citation>
    <scope>NUCLEOTIDE SEQUENCE [LARGE SCALE GENOMIC DNA]</scope>
    <source>
        <strain evidence="8 9">C4</strain>
    </source>
</reference>
<dbReference type="CDD" id="cd00130">
    <property type="entry name" value="PAS"/>
    <property type="match status" value="1"/>
</dbReference>
<dbReference type="InterPro" id="IPR000014">
    <property type="entry name" value="PAS"/>
</dbReference>
<dbReference type="Pfam" id="PF13426">
    <property type="entry name" value="PAS_9"/>
    <property type="match status" value="1"/>
</dbReference>
<accession>A0A368NM71</accession>
<keyword evidence="2" id="KW-1003">Cell membrane</keyword>
<gene>
    <name evidence="8" type="ORF">DU002_06315</name>
</gene>
<feature type="domain" description="PAS" evidence="7">
    <location>
        <begin position="377"/>
        <end position="433"/>
    </location>
</feature>
<dbReference type="NCBIfam" id="TIGR00229">
    <property type="entry name" value="sensory_box"/>
    <property type="match status" value="1"/>
</dbReference>
<evidence type="ECO:0000313" key="9">
    <source>
        <dbReference type="Proteomes" id="UP000252558"/>
    </source>
</evidence>
<dbReference type="AlphaFoldDB" id="A0A368NM71"/>
<organism evidence="8 9">
    <name type="scientific">Corallincola holothuriorum</name>
    <dbReference type="NCBI Taxonomy" id="2282215"/>
    <lineage>
        <taxon>Bacteria</taxon>
        <taxon>Pseudomonadati</taxon>
        <taxon>Pseudomonadota</taxon>
        <taxon>Gammaproteobacteria</taxon>
        <taxon>Alteromonadales</taxon>
        <taxon>Psychromonadaceae</taxon>
        <taxon>Corallincola</taxon>
    </lineage>
</organism>
<dbReference type="SUPFAM" id="SSF55785">
    <property type="entry name" value="PYP-like sensor domain (PAS domain)"/>
    <property type="match status" value="1"/>
</dbReference>
<dbReference type="Gene3D" id="3.30.450.20">
    <property type="entry name" value="PAS domain"/>
    <property type="match status" value="2"/>
</dbReference>
<dbReference type="Proteomes" id="UP000252558">
    <property type="component" value="Unassembled WGS sequence"/>
</dbReference>
<evidence type="ECO:0000313" key="8">
    <source>
        <dbReference type="EMBL" id="RCU50935.1"/>
    </source>
</evidence>
<evidence type="ECO:0000256" key="3">
    <source>
        <dbReference type="ARBA" id="ARBA00022692"/>
    </source>
</evidence>
<dbReference type="Pfam" id="PF03445">
    <property type="entry name" value="DUF294"/>
    <property type="match status" value="1"/>
</dbReference>
<dbReference type="RefSeq" id="WP_114337530.1">
    <property type="nucleotide sequence ID" value="NZ_QPID01000003.1"/>
</dbReference>
<evidence type="ECO:0000256" key="2">
    <source>
        <dbReference type="ARBA" id="ARBA00022475"/>
    </source>
</evidence>
<keyword evidence="3 6" id="KW-0812">Transmembrane</keyword>
<feature type="transmembrane region" description="Helical" evidence="6">
    <location>
        <begin position="337"/>
        <end position="357"/>
    </location>
</feature>
<keyword evidence="4 6" id="KW-1133">Transmembrane helix</keyword>
<feature type="transmembrane region" description="Helical" evidence="6">
    <location>
        <begin position="151"/>
        <end position="174"/>
    </location>
</feature>
<comment type="subcellular location">
    <subcellularLocation>
        <location evidence="1">Cell membrane</location>
        <topology evidence="1">Multi-pass membrane protein</topology>
    </subcellularLocation>
</comment>
<evidence type="ECO:0000256" key="5">
    <source>
        <dbReference type="ARBA" id="ARBA00023136"/>
    </source>
</evidence>
<dbReference type="InterPro" id="IPR033480">
    <property type="entry name" value="sCache_2"/>
</dbReference>
<dbReference type="InterPro" id="IPR005105">
    <property type="entry name" value="GlnD_Uridyltrans_N"/>
</dbReference>
<dbReference type="GO" id="GO:0005886">
    <property type="term" value="C:plasma membrane"/>
    <property type="evidence" value="ECO:0007669"/>
    <property type="project" value="UniProtKB-SubCell"/>
</dbReference>
<comment type="caution">
    <text evidence="8">The sequence shown here is derived from an EMBL/GenBank/DDBJ whole genome shotgun (WGS) entry which is preliminary data.</text>
</comment>
<evidence type="ECO:0000256" key="1">
    <source>
        <dbReference type="ARBA" id="ARBA00004651"/>
    </source>
</evidence>
<proteinExistence type="predicted"/>
<protein>
    <submittedName>
        <fullName evidence="8">PAS domain S-box protein</fullName>
    </submittedName>
</protein>
<keyword evidence="9" id="KW-1185">Reference proteome</keyword>